<dbReference type="Proteomes" id="UP000887569">
    <property type="component" value="Unplaced"/>
</dbReference>
<accession>A0A915BXT2</accession>
<reference evidence="2" key="1">
    <citation type="submission" date="2022-11" db="UniProtKB">
        <authorList>
            <consortium name="WormBaseParasite"/>
        </authorList>
    </citation>
    <scope>IDENTIFICATION</scope>
</reference>
<proteinExistence type="predicted"/>
<keyword evidence="1" id="KW-1185">Reference proteome</keyword>
<dbReference type="WBParaSite" id="PgR064_g032_t04">
    <property type="protein sequence ID" value="PgR064_g032_t04"/>
    <property type="gene ID" value="PgR064_g032"/>
</dbReference>
<evidence type="ECO:0000313" key="1">
    <source>
        <dbReference type="Proteomes" id="UP000887569"/>
    </source>
</evidence>
<evidence type="ECO:0000313" key="2">
    <source>
        <dbReference type="WBParaSite" id="PgR064_g032_t04"/>
    </source>
</evidence>
<dbReference type="AlphaFoldDB" id="A0A915BXT2"/>
<name>A0A915BXT2_PARUN</name>
<protein>
    <submittedName>
        <fullName evidence="2">Troponin T</fullName>
    </submittedName>
</protein>
<organism evidence="1 2">
    <name type="scientific">Parascaris univalens</name>
    <name type="common">Nematode worm</name>
    <dbReference type="NCBI Taxonomy" id="6257"/>
    <lineage>
        <taxon>Eukaryota</taxon>
        <taxon>Metazoa</taxon>
        <taxon>Ecdysozoa</taxon>
        <taxon>Nematoda</taxon>
        <taxon>Chromadorea</taxon>
        <taxon>Rhabditida</taxon>
        <taxon>Spirurina</taxon>
        <taxon>Ascaridomorpha</taxon>
        <taxon>Ascaridoidea</taxon>
        <taxon>Ascarididae</taxon>
        <taxon>Parascaris</taxon>
    </lineage>
</organism>
<sequence length="48" mass="5386">MKCTYESTTMAEDGKIASKSEDQYSYISAKKPICNAHATTLIQKISWI</sequence>